<dbReference type="RefSeq" id="WP_078979025.1">
    <property type="nucleotide sequence ID" value="NZ_MWQN01000001.1"/>
</dbReference>
<dbReference type="PANTHER" id="PTHR43391">
    <property type="entry name" value="RETINOL DEHYDROGENASE-RELATED"/>
    <property type="match status" value="1"/>
</dbReference>
<dbReference type="OrthoDB" id="3237043at2"/>
<dbReference type="EMBL" id="MWQN01000001">
    <property type="protein sequence ID" value="OPC84725.1"/>
    <property type="molecule type" value="Genomic_DNA"/>
</dbReference>
<dbReference type="AlphaFoldDB" id="A0A1T3P704"/>
<dbReference type="GO" id="GO:0016491">
    <property type="term" value="F:oxidoreductase activity"/>
    <property type="evidence" value="ECO:0007669"/>
    <property type="project" value="UniProtKB-KW"/>
</dbReference>
<evidence type="ECO:0000256" key="3">
    <source>
        <dbReference type="RuleBase" id="RU000363"/>
    </source>
</evidence>
<reference evidence="6 7" key="1">
    <citation type="submission" date="2017-03" db="EMBL/GenBank/DDBJ databases">
        <title>Draft genome sequence of Streptomyces scabrisporus NF3, endophyte isolated from Amphipterygium adstringens.</title>
        <authorList>
            <person name="Vazquez M."/>
            <person name="Ceapa C.D."/>
            <person name="Rodriguez Luna D."/>
            <person name="Sanchez Esquivel S."/>
        </authorList>
    </citation>
    <scope>NUCLEOTIDE SEQUENCE [LARGE SCALE GENOMIC DNA]</scope>
    <source>
        <strain evidence="6 7">NF3</strain>
    </source>
</reference>
<evidence type="ECO:0000259" key="5">
    <source>
        <dbReference type="SMART" id="SM00822"/>
    </source>
</evidence>
<dbReference type="InterPro" id="IPR036291">
    <property type="entry name" value="NAD(P)-bd_dom_sf"/>
</dbReference>
<accession>A0A1T3P704</accession>
<evidence type="ECO:0000256" key="2">
    <source>
        <dbReference type="ARBA" id="ARBA00023002"/>
    </source>
</evidence>
<name>A0A1T3P704_9ACTN</name>
<dbReference type="PRINTS" id="PR00080">
    <property type="entry name" value="SDRFAMILY"/>
</dbReference>
<dbReference type="PROSITE" id="PS00061">
    <property type="entry name" value="ADH_SHORT"/>
    <property type="match status" value="1"/>
</dbReference>
<protein>
    <recommendedName>
        <fullName evidence="5">Ketoreductase domain-containing protein</fullName>
    </recommendedName>
</protein>
<dbReference type="PRINTS" id="PR00081">
    <property type="entry name" value="GDHRDH"/>
</dbReference>
<proteinExistence type="inferred from homology"/>
<dbReference type="PANTHER" id="PTHR43391:SF82">
    <property type="entry name" value="OXIDOREDUCTASE SADH-RELATED"/>
    <property type="match status" value="1"/>
</dbReference>
<feature type="domain" description="Ketoreductase" evidence="5">
    <location>
        <begin position="7"/>
        <end position="194"/>
    </location>
</feature>
<sequence length="305" mass="32257">MRNWDDRVVALTGAGSGLGRALALEFARRGARLALADADEGALADTGERVAATCGHRPRATGLDVADRDAVRAWADETAARLGGVDVVINNAGVGLVAPFEETSLENFEWLMRSNFWGVVYCCRAFLPHLHRSSAAHLVNVASVFGLIGVPAMSTYCASKYAVMGFTEALRHEMRLSRANVRVTTVLPGGIRTGFAGSARKSASVDGDALTSVSARIALTSPERAAAVIAGRLGRGPRRLRVGPDAVLIDLGRRLLGAGVEPLAERVAKRLLPMGWDVHPEPARRNRPRTSPGLGGPESGGTVPR</sequence>
<comment type="similarity">
    <text evidence="1 3">Belongs to the short-chain dehydrogenases/reductases (SDR) family.</text>
</comment>
<dbReference type="InterPro" id="IPR057326">
    <property type="entry name" value="KR_dom"/>
</dbReference>
<dbReference type="STRING" id="159449.B4N89_00940"/>
<dbReference type="SMART" id="SM00822">
    <property type="entry name" value="PKS_KR"/>
    <property type="match status" value="1"/>
</dbReference>
<dbReference type="Gene3D" id="3.40.50.720">
    <property type="entry name" value="NAD(P)-binding Rossmann-like Domain"/>
    <property type="match status" value="1"/>
</dbReference>
<dbReference type="Pfam" id="PF00106">
    <property type="entry name" value="adh_short"/>
    <property type="match status" value="1"/>
</dbReference>
<keyword evidence="2" id="KW-0560">Oxidoreductase</keyword>
<dbReference type="SUPFAM" id="SSF51735">
    <property type="entry name" value="NAD(P)-binding Rossmann-fold domains"/>
    <property type="match status" value="1"/>
</dbReference>
<feature type="region of interest" description="Disordered" evidence="4">
    <location>
        <begin position="277"/>
        <end position="305"/>
    </location>
</feature>
<evidence type="ECO:0000256" key="1">
    <source>
        <dbReference type="ARBA" id="ARBA00006484"/>
    </source>
</evidence>
<evidence type="ECO:0000313" key="6">
    <source>
        <dbReference type="EMBL" id="OPC84725.1"/>
    </source>
</evidence>
<gene>
    <name evidence="6" type="ORF">B4N89_00940</name>
</gene>
<comment type="caution">
    <text evidence="6">The sequence shown here is derived from an EMBL/GenBank/DDBJ whole genome shotgun (WGS) entry which is preliminary data.</text>
</comment>
<evidence type="ECO:0000256" key="4">
    <source>
        <dbReference type="SAM" id="MobiDB-lite"/>
    </source>
</evidence>
<organism evidence="6 7">
    <name type="scientific">Embleya scabrispora</name>
    <dbReference type="NCBI Taxonomy" id="159449"/>
    <lineage>
        <taxon>Bacteria</taxon>
        <taxon>Bacillati</taxon>
        <taxon>Actinomycetota</taxon>
        <taxon>Actinomycetes</taxon>
        <taxon>Kitasatosporales</taxon>
        <taxon>Streptomycetaceae</taxon>
        <taxon>Embleya</taxon>
    </lineage>
</organism>
<evidence type="ECO:0000313" key="7">
    <source>
        <dbReference type="Proteomes" id="UP000190037"/>
    </source>
</evidence>
<dbReference type="Proteomes" id="UP000190037">
    <property type="component" value="Unassembled WGS sequence"/>
</dbReference>
<dbReference type="InterPro" id="IPR002347">
    <property type="entry name" value="SDR_fam"/>
</dbReference>
<dbReference type="InterPro" id="IPR020904">
    <property type="entry name" value="Sc_DH/Rdtase_CS"/>
</dbReference>
<keyword evidence="7" id="KW-1185">Reference proteome</keyword>